<evidence type="ECO:0000256" key="2">
    <source>
        <dbReference type="ARBA" id="ARBA00006679"/>
    </source>
</evidence>
<evidence type="ECO:0000313" key="8">
    <source>
        <dbReference type="EMBL" id="OGI45364.1"/>
    </source>
</evidence>
<dbReference type="STRING" id="1817760.A2151_01510"/>
<comment type="similarity">
    <text evidence="2">Belongs to the DoxX family.</text>
</comment>
<dbReference type="Pfam" id="PF07681">
    <property type="entry name" value="DoxX"/>
    <property type="match status" value="1"/>
</dbReference>
<evidence type="ECO:0000256" key="4">
    <source>
        <dbReference type="ARBA" id="ARBA00022692"/>
    </source>
</evidence>
<keyword evidence="6 7" id="KW-0472">Membrane</keyword>
<evidence type="ECO:0000256" key="7">
    <source>
        <dbReference type="SAM" id="Phobius"/>
    </source>
</evidence>
<dbReference type="PANTHER" id="PTHR33452:SF1">
    <property type="entry name" value="INNER MEMBRANE PROTEIN YPHA-RELATED"/>
    <property type="match status" value="1"/>
</dbReference>
<keyword evidence="5 7" id="KW-1133">Transmembrane helix</keyword>
<dbReference type="PANTHER" id="PTHR33452">
    <property type="entry name" value="OXIDOREDUCTASE CATD-RELATED"/>
    <property type="match status" value="1"/>
</dbReference>
<keyword evidence="4 7" id="KW-0812">Transmembrane</keyword>
<dbReference type="InterPro" id="IPR051907">
    <property type="entry name" value="DoxX-like_oxidoreductase"/>
</dbReference>
<feature type="transmembrane region" description="Helical" evidence="7">
    <location>
        <begin position="49"/>
        <end position="67"/>
    </location>
</feature>
<gene>
    <name evidence="8" type="ORF">A2151_01510</name>
</gene>
<feature type="transmembrane region" description="Helical" evidence="7">
    <location>
        <begin position="107"/>
        <end position="130"/>
    </location>
</feature>
<name>A0A1F6TJQ4_9PROT</name>
<evidence type="ECO:0000256" key="1">
    <source>
        <dbReference type="ARBA" id="ARBA00004651"/>
    </source>
</evidence>
<dbReference type="EMBL" id="MFSU01000109">
    <property type="protein sequence ID" value="OGI45364.1"/>
    <property type="molecule type" value="Genomic_DNA"/>
</dbReference>
<sequence length="133" mass="14237">MSDFIGKFGPVTGRVLVALIFLWSGIGKIGGFAGTAGYMASKGLPMVEVLLVLTIVIEVGGSLMLIVGWKARWAAAVMFLWLVPVTLAMHNFWAVPPAEVMGQQINFMKNLAIMGAMLFIMAFGAGPYGVDKK</sequence>
<dbReference type="InterPro" id="IPR032808">
    <property type="entry name" value="DoxX"/>
</dbReference>
<accession>A0A1F6TJQ4</accession>
<evidence type="ECO:0000256" key="6">
    <source>
        <dbReference type="ARBA" id="ARBA00023136"/>
    </source>
</evidence>
<protein>
    <submittedName>
        <fullName evidence="8">DoxX family protein</fullName>
    </submittedName>
</protein>
<dbReference type="AlphaFoldDB" id="A0A1F6TJQ4"/>
<comment type="subcellular location">
    <subcellularLocation>
        <location evidence="1">Cell membrane</location>
        <topology evidence="1">Multi-pass membrane protein</topology>
    </subcellularLocation>
</comment>
<reference evidence="8 9" key="1">
    <citation type="journal article" date="2016" name="Nat. Commun.">
        <title>Thousands of microbial genomes shed light on interconnected biogeochemical processes in an aquifer system.</title>
        <authorList>
            <person name="Anantharaman K."/>
            <person name="Brown C.T."/>
            <person name="Hug L.A."/>
            <person name="Sharon I."/>
            <person name="Castelle C.J."/>
            <person name="Probst A.J."/>
            <person name="Thomas B.C."/>
            <person name="Singh A."/>
            <person name="Wilkins M.J."/>
            <person name="Karaoz U."/>
            <person name="Brodie E.L."/>
            <person name="Williams K.H."/>
            <person name="Hubbard S.S."/>
            <person name="Banfield J.F."/>
        </authorList>
    </citation>
    <scope>NUCLEOTIDE SEQUENCE [LARGE SCALE GENOMIC DNA]</scope>
</reference>
<evidence type="ECO:0000256" key="3">
    <source>
        <dbReference type="ARBA" id="ARBA00022475"/>
    </source>
</evidence>
<proteinExistence type="inferred from homology"/>
<organism evidence="8 9">
    <name type="scientific">Candidatus Muproteobacteria bacterium RBG_16_65_34</name>
    <dbReference type="NCBI Taxonomy" id="1817760"/>
    <lineage>
        <taxon>Bacteria</taxon>
        <taxon>Pseudomonadati</taxon>
        <taxon>Pseudomonadota</taxon>
        <taxon>Candidatus Muproteobacteria</taxon>
    </lineage>
</organism>
<feature type="transmembrane region" description="Helical" evidence="7">
    <location>
        <begin position="15"/>
        <end position="37"/>
    </location>
</feature>
<dbReference type="GO" id="GO:0005886">
    <property type="term" value="C:plasma membrane"/>
    <property type="evidence" value="ECO:0007669"/>
    <property type="project" value="UniProtKB-SubCell"/>
</dbReference>
<keyword evidence="3" id="KW-1003">Cell membrane</keyword>
<feature type="transmembrane region" description="Helical" evidence="7">
    <location>
        <begin position="73"/>
        <end position="95"/>
    </location>
</feature>
<evidence type="ECO:0000313" key="9">
    <source>
        <dbReference type="Proteomes" id="UP000178885"/>
    </source>
</evidence>
<dbReference type="Proteomes" id="UP000178885">
    <property type="component" value="Unassembled WGS sequence"/>
</dbReference>
<evidence type="ECO:0000256" key="5">
    <source>
        <dbReference type="ARBA" id="ARBA00022989"/>
    </source>
</evidence>
<comment type="caution">
    <text evidence="8">The sequence shown here is derived from an EMBL/GenBank/DDBJ whole genome shotgun (WGS) entry which is preliminary data.</text>
</comment>